<dbReference type="EMBL" id="SSMQ01000019">
    <property type="protein sequence ID" value="TKD06384.1"/>
    <property type="molecule type" value="Genomic_DNA"/>
</dbReference>
<proteinExistence type="predicted"/>
<evidence type="ECO:0000313" key="3">
    <source>
        <dbReference type="Proteomes" id="UP000309215"/>
    </source>
</evidence>
<keyword evidence="3" id="KW-1185">Reference proteome</keyword>
<dbReference type="Proteomes" id="UP000309215">
    <property type="component" value="Unassembled WGS sequence"/>
</dbReference>
<feature type="compositionally biased region" description="Basic and acidic residues" evidence="1">
    <location>
        <begin position="258"/>
        <end position="268"/>
    </location>
</feature>
<sequence length="536" mass="58402">MVERTTPLFRNLVFDRNAIVRAALRADVESLLARVDPLERHRFAVTDCADWTGDLKRGTIYYDNGCGDYVVVAWTEVGVVGLALDGWQGPIEQLDLSVDAVTGGPDDVRGAVPDLPEELEPALVLATGMLDVGPDHGEKLAGAGFWLCGDRAGGTLFVADDLTLAWGVTRLAAWGLLRGGRLPRACSDEIHLEPDEPEAVPIQAIIDAVVDRRLKGPTELTTDELATLLPKPPDPKRLLAVQRSLQKVGITWPGSPKLPEEPRQRCRDTGVSGPMATTTVHPRDPENLYFYLDRDAIVRAALRAYIENTLAWLDPLDRHPFAASFVPHWTGDLSQGAFRNKDEGGSYEVMAWSEAGVVGLAYEFGYGPIEHLELPIDAVKGGPDDVRVALTDLPAELLPTLEIAAGLLDVGAHGEKLASVGVWLHGELVGGSLYEYYIQKGKDRLYAWGKLKEGKLRRWYQGSYVADLGRTKAAPIQALADALTDRALKGPTELLPDELATLLPKPPDPERWLDAQRMLQKVGITWPGSPEIPSAG</sequence>
<gene>
    <name evidence="2" type="ORF">E8A74_19370</name>
</gene>
<evidence type="ECO:0000313" key="2">
    <source>
        <dbReference type="EMBL" id="TKD06384.1"/>
    </source>
</evidence>
<dbReference type="AlphaFoldDB" id="A0A4U1JAQ0"/>
<name>A0A4U1JAQ0_9BACT</name>
<evidence type="ECO:0000256" key="1">
    <source>
        <dbReference type="SAM" id="MobiDB-lite"/>
    </source>
</evidence>
<protein>
    <submittedName>
        <fullName evidence="2">Uncharacterized protein</fullName>
    </submittedName>
</protein>
<dbReference type="OrthoDB" id="9795085at2"/>
<comment type="caution">
    <text evidence="2">The sequence shown here is derived from an EMBL/GenBank/DDBJ whole genome shotgun (WGS) entry which is preliminary data.</text>
</comment>
<dbReference type="RefSeq" id="WP_136930524.1">
    <property type="nucleotide sequence ID" value="NZ_SSMQ01000019.1"/>
</dbReference>
<organism evidence="2 3">
    <name type="scientific">Polyangium fumosum</name>
    <dbReference type="NCBI Taxonomy" id="889272"/>
    <lineage>
        <taxon>Bacteria</taxon>
        <taxon>Pseudomonadati</taxon>
        <taxon>Myxococcota</taxon>
        <taxon>Polyangia</taxon>
        <taxon>Polyangiales</taxon>
        <taxon>Polyangiaceae</taxon>
        <taxon>Polyangium</taxon>
    </lineage>
</organism>
<reference evidence="2 3" key="1">
    <citation type="submission" date="2019-04" db="EMBL/GenBank/DDBJ databases">
        <authorList>
            <person name="Li Y."/>
            <person name="Wang J."/>
        </authorList>
    </citation>
    <scope>NUCLEOTIDE SEQUENCE [LARGE SCALE GENOMIC DNA]</scope>
    <source>
        <strain evidence="2 3">DSM 14668</strain>
    </source>
</reference>
<feature type="region of interest" description="Disordered" evidence="1">
    <location>
        <begin position="251"/>
        <end position="279"/>
    </location>
</feature>
<accession>A0A4U1JAQ0</accession>